<reference evidence="2 3" key="1">
    <citation type="journal article" date="2012" name="Science">
        <title>The Paleozoic origin of enzymatic lignin decomposition reconstructed from 31 fungal genomes.</title>
        <authorList>
            <person name="Floudas D."/>
            <person name="Binder M."/>
            <person name="Riley R."/>
            <person name="Barry K."/>
            <person name="Blanchette R.A."/>
            <person name="Henrissat B."/>
            <person name="Martinez A.T."/>
            <person name="Otillar R."/>
            <person name="Spatafora J.W."/>
            <person name="Yadav J.S."/>
            <person name="Aerts A."/>
            <person name="Benoit I."/>
            <person name="Boyd A."/>
            <person name="Carlson A."/>
            <person name="Copeland A."/>
            <person name="Coutinho P.M."/>
            <person name="de Vries R.P."/>
            <person name="Ferreira P."/>
            <person name="Findley K."/>
            <person name="Foster B."/>
            <person name="Gaskell J."/>
            <person name="Glotzer D."/>
            <person name="Gorecki P."/>
            <person name="Heitman J."/>
            <person name="Hesse C."/>
            <person name="Hori C."/>
            <person name="Igarashi K."/>
            <person name="Jurgens J.A."/>
            <person name="Kallen N."/>
            <person name="Kersten P."/>
            <person name="Kohler A."/>
            <person name="Kuees U."/>
            <person name="Kumar T.K.A."/>
            <person name="Kuo A."/>
            <person name="LaButti K."/>
            <person name="Larrondo L.F."/>
            <person name="Lindquist E."/>
            <person name="Ling A."/>
            <person name="Lombard V."/>
            <person name="Lucas S."/>
            <person name="Lundell T."/>
            <person name="Martin R."/>
            <person name="McLaughlin D.J."/>
            <person name="Morgenstern I."/>
            <person name="Morin E."/>
            <person name="Murat C."/>
            <person name="Nagy L.G."/>
            <person name="Nolan M."/>
            <person name="Ohm R.A."/>
            <person name="Patyshakuliyeva A."/>
            <person name="Rokas A."/>
            <person name="Ruiz-Duenas F.J."/>
            <person name="Sabat G."/>
            <person name="Salamov A."/>
            <person name="Samejima M."/>
            <person name="Schmutz J."/>
            <person name="Slot J.C."/>
            <person name="St John F."/>
            <person name="Stenlid J."/>
            <person name="Sun H."/>
            <person name="Sun S."/>
            <person name="Syed K."/>
            <person name="Tsang A."/>
            <person name="Wiebenga A."/>
            <person name="Young D."/>
            <person name="Pisabarro A."/>
            <person name="Eastwood D.C."/>
            <person name="Martin F."/>
            <person name="Cullen D."/>
            <person name="Grigoriev I.V."/>
            <person name="Hibbett D.S."/>
        </authorList>
    </citation>
    <scope>NUCLEOTIDE SEQUENCE [LARGE SCALE GENOMIC DNA]</scope>
    <source>
        <strain evidence="2 3">MD-104</strain>
    </source>
</reference>
<evidence type="ECO:0000256" key="1">
    <source>
        <dbReference type="SAM" id="MobiDB-lite"/>
    </source>
</evidence>
<dbReference type="Proteomes" id="UP000218811">
    <property type="component" value="Unassembled WGS sequence"/>
</dbReference>
<feature type="compositionally biased region" description="Pro residues" evidence="1">
    <location>
        <begin position="14"/>
        <end position="27"/>
    </location>
</feature>
<feature type="region of interest" description="Disordered" evidence="1">
    <location>
        <begin position="157"/>
        <end position="209"/>
    </location>
</feature>
<dbReference type="EMBL" id="KB468124">
    <property type="protein sequence ID" value="PCH41874.1"/>
    <property type="molecule type" value="Genomic_DNA"/>
</dbReference>
<name>A0A2H3JYQ2_WOLCO</name>
<protein>
    <submittedName>
        <fullName evidence="2">Uncharacterized protein</fullName>
    </submittedName>
</protein>
<accession>A0A2H3JYQ2</accession>
<feature type="compositionally biased region" description="Pro residues" evidence="1">
    <location>
        <begin position="187"/>
        <end position="203"/>
    </location>
</feature>
<evidence type="ECO:0000313" key="2">
    <source>
        <dbReference type="EMBL" id="PCH41874.1"/>
    </source>
</evidence>
<keyword evidence="3" id="KW-1185">Reference proteome</keyword>
<feature type="compositionally biased region" description="Pro residues" evidence="1">
    <location>
        <begin position="252"/>
        <end position="262"/>
    </location>
</feature>
<feature type="region of interest" description="Disordered" evidence="1">
    <location>
        <begin position="1"/>
        <end position="47"/>
    </location>
</feature>
<gene>
    <name evidence="2" type="ORF">WOLCODRAFT_151914</name>
</gene>
<evidence type="ECO:0000313" key="3">
    <source>
        <dbReference type="Proteomes" id="UP000218811"/>
    </source>
</evidence>
<feature type="compositionally biased region" description="Basic and acidic residues" evidence="1">
    <location>
        <begin position="286"/>
        <end position="295"/>
    </location>
</feature>
<organism evidence="2 3">
    <name type="scientific">Wolfiporia cocos (strain MD-104)</name>
    <name type="common">Brown rot fungus</name>
    <dbReference type="NCBI Taxonomy" id="742152"/>
    <lineage>
        <taxon>Eukaryota</taxon>
        <taxon>Fungi</taxon>
        <taxon>Dikarya</taxon>
        <taxon>Basidiomycota</taxon>
        <taxon>Agaricomycotina</taxon>
        <taxon>Agaricomycetes</taxon>
        <taxon>Polyporales</taxon>
        <taxon>Phaeolaceae</taxon>
        <taxon>Wolfiporia</taxon>
    </lineage>
</organism>
<dbReference type="AlphaFoldDB" id="A0A2H3JYQ2"/>
<feature type="region of interest" description="Disordered" evidence="1">
    <location>
        <begin position="231"/>
        <end position="344"/>
    </location>
</feature>
<sequence length="448" mass="50116">MSEQAPNHKDSPLLPEPSPPSVPPSPNPHNVSLEAPNPTPPSCESSPLSYMPNYPLLDIYDDDQEGSFSTTSVVIALGILARDAQHVYDLHHDTDLTHPLLTYSTATHRMLESIGTGATEFAARGLHNHIFMIRLRDKLIHLHHYIDDLIHKRDDEFSDMDDSESLPRISRPTTPDRPQSPVHIESTPPPPVIDPPTPIPPTQPSTVADQDTLTTTLQLILKRLDTLEQHVNNPTPQQTPTPSNTHIRKQPPTNPLTTPPKQPRTQTTSQHANCPPPDPTPTNEDYDMHLDDDHFPSLPQPTPPPFTTVTKCKKPQSYTQAVASNPNLRQNNQPPPAHPNRPTAEIPKHAIQDKLEWVICFSNRIPGNINKDAPDFALCQRINSGLHKAVQSRDANVAYIKWTLNNNVILSFDNNVTNDYIRTNIVPHIRQEFSLPDHVIISQNIPWA</sequence>
<feature type="compositionally biased region" description="Low complexity" evidence="1">
    <location>
        <begin position="232"/>
        <end position="245"/>
    </location>
</feature>
<feature type="compositionally biased region" description="Basic and acidic residues" evidence="1">
    <location>
        <begin position="1"/>
        <end position="11"/>
    </location>
</feature>
<proteinExistence type="predicted"/>